<dbReference type="AlphaFoldDB" id="A0AAD1HJX7"/>
<accession>A0AAD1HJX7</accession>
<proteinExistence type="predicted"/>
<reference evidence="1 2" key="1">
    <citation type="journal article" date="2019" name="Emerg. Microbes Infect.">
        <title>Comprehensive subspecies identification of 175 nontuberculous mycobacteria species based on 7547 genomic profiles.</title>
        <authorList>
            <person name="Matsumoto Y."/>
            <person name="Kinjo T."/>
            <person name="Motooka D."/>
            <person name="Nabeya D."/>
            <person name="Jung N."/>
            <person name="Uechi K."/>
            <person name="Horii T."/>
            <person name="Iida T."/>
            <person name="Fujita J."/>
            <person name="Nakamura S."/>
        </authorList>
    </citation>
    <scope>NUCLEOTIDE SEQUENCE [LARGE SCALE GENOMIC DNA]</scope>
    <source>
        <strain evidence="1 2">JCM 6376</strain>
    </source>
</reference>
<protein>
    <submittedName>
        <fullName evidence="1">Uncharacterized protein</fullName>
    </submittedName>
</protein>
<keyword evidence="2" id="KW-1185">Reference proteome</keyword>
<name>A0AAD1HJX7_9MYCO</name>
<evidence type="ECO:0000313" key="2">
    <source>
        <dbReference type="Proteomes" id="UP000467327"/>
    </source>
</evidence>
<dbReference type="KEGG" id="maic:MAIC_15450"/>
<dbReference type="RefSeq" id="WP_115316513.1">
    <property type="nucleotide sequence ID" value="NZ_AP022561.1"/>
</dbReference>
<evidence type="ECO:0000313" key="1">
    <source>
        <dbReference type="EMBL" id="BBX06742.1"/>
    </source>
</evidence>
<dbReference type="EMBL" id="AP022561">
    <property type="protein sequence ID" value="BBX06742.1"/>
    <property type="molecule type" value="Genomic_DNA"/>
</dbReference>
<organism evidence="1 2">
    <name type="scientific">Mycolicibacterium aichiense</name>
    <dbReference type="NCBI Taxonomy" id="1799"/>
    <lineage>
        <taxon>Bacteria</taxon>
        <taxon>Bacillati</taxon>
        <taxon>Actinomycetota</taxon>
        <taxon>Actinomycetes</taxon>
        <taxon>Mycobacteriales</taxon>
        <taxon>Mycobacteriaceae</taxon>
        <taxon>Mycolicibacterium</taxon>
    </lineage>
</organism>
<dbReference type="Proteomes" id="UP000467327">
    <property type="component" value="Chromosome"/>
</dbReference>
<sequence length="146" mass="15724">MADPDREDPVFDLGYHTGYRDGVEYGDSMWRKTVDDISEASETAVGNAFDRGYRLGVDEGFRKGTEEKSSGEAGSDAGAVNQYFEDGFRLGVGAAIIAVDTAVSSQALERHIPAEHIASIQAVLDSLASVLRKLSADFGKDTDERS</sequence>
<gene>
    <name evidence="1" type="ORF">MAIC_15450</name>
</gene>